<evidence type="ECO:0000256" key="4">
    <source>
        <dbReference type="ARBA" id="ARBA00023082"/>
    </source>
</evidence>
<sequence length="196" mass="22755">MVIGGTIVVEERQLIIDAKQGKVDAFEKLFIKYRPVVYKLYAEYYIQGFELEDWLQEGQIVCYNSLSSFDLSKGNSFGSFFKMNFKRHIISLIRHQNALKRTIDFNSVSLEATLAEQGDYCLMKDDSMIVNATDFVHVKDRLETFVIRLSKFEREVFKEYVEGSEAKDIATNLVCNVDRVNNALDRIKKKLKIQLI</sequence>
<dbReference type="EMBL" id="CP038865">
    <property type="protein sequence ID" value="QCA28039.1"/>
    <property type="molecule type" value="Genomic_DNA"/>
</dbReference>
<evidence type="ECO:0000313" key="12">
    <source>
        <dbReference type="Proteomes" id="UP000297725"/>
    </source>
</evidence>
<comment type="function">
    <text evidence="7">Sigma factors are initiation factors that promote the attachment of RNA polymerase to specific initiation sites and are then released. Sigma-S contributes to the protection against external stress, thus playing a role in cellular fitness and survival.</text>
</comment>
<dbReference type="Proteomes" id="UP000297725">
    <property type="component" value="Unassembled WGS sequence"/>
</dbReference>
<gene>
    <name evidence="10" type="ORF">E4031_04050</name>
    <name evidence="9" type="ORF">E4Z98_01445</name>
</gene>
<name>A0AAJ5EGM4_9ENTE</name>
<accession>A0AAJ5EGM4</accession>
<keyword evidence="5" id="KW-0238">DNA-binding</keyword>
<dbReference type="GO" id="GO:0006352">
    <property type="term" value="P:DNA-templated transcription initiation"/>
    <property type="evidence" value="ECO:0007669"/>
    <property type="project" value="InterPro"/>
</dbReference>
<protein>
    <recommendedName>
        <fullName evidence="2">RNA polymerase sigma factor SigS</fullName>
    </recommendedName>
</protein>
<evidence type="ECO:0000313" key="9">
    <source>
        <dbReference type="EMBL" id="QCA28039.1"/>
    </source>
</evidence>
<dbReference type="InterPro" id="IPR007627">
    <property type="entry name" value="RNA_pol_sigma70_r2"/>
</dbReference>
<comment type="similarity">
    <text evidence="1">Belongs to the sigma-70 factor family.</text>
</comment>
<dbReference type="GO" id="GO:0016987">
    <property type="term" value="F:sigma factor activity"/>
    <property type="evidence" value="ECO:0007669"/>
    <property type="project" value="UniProtKB-KW"/>
</dbReference>
<evidence type="ECO:0000259" key="8">
    <source>
        <dbReference type="Pfam" id="PF04542"/>
    </source>
</evidence>
<feature type="domain" description="RNA polymerase sigma-70 region 2" evidence="8">
    <location>
        <begin position="29"/>
        <end position="97"/>
    </location>
</feature>
<dbReference type="NCBIfam" id="TIGR02937">
    <property type="entry name" value="sigma70-ECF"/>
    <property type="match status" value="1"/>
</dbReference>
<dbReference type="InterPro" id="IPR013325">
    <property type="entry name" value="RNA_pol_sigma_r2"/>
</dbReference>
<dbReference type="InterPro" id="IPR036388">
    <property type="entry name" value="WH-like_DNA-bd_sf"/>
</dbReference>
<dbReference type="PANTHER" id="PTHR30385:SF1">
    <property type="entry name" value="RNA POLYMERASE SIGMA-H FACTOR"/>
    <property type="match status" value="1"/>
</dbReference>
<reference evidence="10 12" key="1">
    <citation type="submission" date="2019-03" db="EMBL/GenBank/DDBJ databases">
        <title>Vagococcus sp. was isolated fron gut of Carduelis flavirostris.</title>
        <authorList>
            <person name="Ge Y."/>
        </authorList>
    </citation>
    <scope>NUCLEOTIDE SEQUENCE [LARGE SCALE GENOMIC DNA]</scope>
    <source>
        <strain evidence="10 12">CF-210</strain>
    </source>
</reference>
<dbReference type="PANTHER" id="PTHR30385">
    <property type="entry name" value="SIGMA FACTOR F FLAGELLAR"/>
    <property type="match status" value="1"/>
</dbReference>
<dbReference type="InterPro" id="IPR016032">
    <property type="entry name" value="Sig_transdc_resp-reg_C-effctor"/>
</dbReference>
<evidence type="ECO:0000256" key="5">
    <source>
        <dbReference type="ARBA" id="ARBA00023125"/>
    </source>
</evidence>
<dbReference type="AlphaFoldDB" id="A0AAJ5EGM4"/>
<proteinExistence type="inferred from homology"/>
<evidence type="ECO:0000256" key="6">
    <source>
        <dbReference type="ARBA" id="ARBA00023163"/>
    </source>
</evidence>
<evidence type="ECO:0000256" key="2">
    <source>
        <dbReference type="ARBA" id="ARBA00021245"/>
    </source>
</evidence>
<evidence type="ECO:0000256" key="7">
    <source>
        <dbReference type="ARBA" id="ARBA00024701"/>
    </source>
</evidence>
<organism evidence="10 12">
    <name type="scientific">Vagococcus xieshaowenii</name>
    <dbReference type="NCBI Taxonomy" id="2562451"/>
    <lineage>
        <taxon>Bacteria</taxon>
        <taxon>Bacillati</taxon>
        <taxon>Bacillota</taxon>
        <taxon>Bacilli</taxon>
        <taxon>Lactobacillales</taxon>
        <taxon>Enterococcaceae</taxon>
        <taxon>Vagococcus</taxon>
    </lineage>
</organism>
<dbReference type="Gene3D" id="1.10.1740.10">
    <property type="match status" value="1"/>
</dbReference>
<dbReference type="SUPFAM" id="SSF46894">
    <property type="entry name" value="C-terminal effector domain of the bipartite response regulators"/>
    <property type="match status" value="1"/>
</dbReference>
<keyword evidence="3" id="KW-0805">Transcription regulation</keyword>
<dbReference type="SUPFAM" id="SSF88946">
    <property type="entry name" value="Sigma2 domain of RNA polymerase sigma factors"/>
    <property type="match status" value="1"/>
</dbReference>
<evidence type="ECO:0000256" key="1">
    <source>
        <dbReference type="ARBA" id="ARBA00007788"/>
    </source>
</evidence>
<evidence type="ECO:0000313" key="10">
    <source>
        <dbReference type="EMBL" id="TFZ42105.1"/>
    </source>
</evidence>
<keyword evidence="4" id="KW-0731">Sigma factor</keyword>
<reference evidence="9 11" key="2">
    <citation type="journal article" date="2020" name="Int. J. Syst. Evol. Microbiol.">
        <title>Vagococcus xieshaowenii sp. nov., isolated from snow finch (Montifringilla taczanowskii) cloacal content.</title>
        <authorList>
            <person name="Ge Y."/>
            <person name="Yang J."/>
            <person name="Lai X.H."/>
            <person name="Zhang G."/>
            <person name="Jin D."/>
            <person name="Lu S."/>
            <person name="Wang B."/>
            <person name="Huang Y."/>
            <person name="Huang Y."/>
            <person name="Ren Z."/>
            <person name="Zhang X."/>
            <person name="Xu J."/>
        </authorList>
    </citation>
    <scope>NUCLEOTIDE SEQUENCE [LARGE SCALE GENOMIC DNA]</scope>
    <source>
        <strain evidence="9">Personal::cf-49</strain>
        <strain evidence="11">personal::cf-49</strain>
    </source>
</reference>
<evidence type="ECO:0000256" key="3">
    <source>
        <dbReference type="ARBA" id="ARBA00023015"/>
    </source>
</evidence>
<dbReference type="Pfam" id="PF04542">
    <property type="entry name" value="Sigma70_r2"/>
    <property type="match status" value="1"/>
</dbReference>
<dbReference type="GO" id="GO:0003677">
    <property type="term" value="F:DNA binding"/>
    <property type="evidence" value="ECO:0007669"/>
    <property type="project" value="UniProtKB-KW"/>
</dbReference>
<keyword evidence="6" id="KW-0804">Transcription</keyword>
<dbReference type="InterPro" id="IPR014284">
    <property type="entry name" value="RNA_pol_sigma-70_dom"/>
</dbReference>
<dbReference type="Proteomes" id="UP000296883">
    <property type="component" value="Chromosome"/>
</dbReference>
<dbReference type="EMBL" id="SRHU01000014">
    <property type="protein sequence ID" value="TFZ42105.1"/>
    <property type="molecule type" value="Genomic_DNA"/>
</dbReference>
<keyword evidence="11" id="KW-1185">Reference proteome</keyword>
<dbReference type="Gene3D" id="1.10.10.10">
    <property type="entry name" value="Winged helix-like DNA-binding domain superfamily/Winged helix DNA-binding domain"/>
    <property type="match status" value="1"/>
</dbReference>
<evidence type="ECO:0000313" key="11">
    <source>
        <dbReference type="Proteomes" id="UP000296883"/>
    </source>
</evidence>